<sequence>MPHSCLFANLIWKKNLVEGAQLPRYNVFFSGERMSIAAAQRFRRQVEASPALQAEVAKYLELGEIDFVALAAIAARHGVTLTPNEARLLADAADLK</sequence>
<reference evidence="1 2" key="1">
    <citation type="submission" date="2019-12" db="EMBL/GenBank/DDBJ databases">
        <title>Draft Genome Sequences of Six Type Strains of the Genus Massilia.</title>
        <authorList>
            <person name="Miess H."/>
            <person name="Frediansyah A."/>
            <person name="Goeker M."/>
            <person name="Gross H."/>
        </authorList>
    </citation>
    <scope>NUCLEOTIDE SEQUENCE [LARGE SCALE GENOMIC DNA]</scope>
    <source>
        <strain evidence="1 2">DSM 26639</strain>
    </source>
</reference>
<dbReference type="Proteomes" id="UP000437862">
    <property type="component" value="Chromosome"/>
</dbReference>
<dbReference type="EMBL" id="CP046904">
    <property type="protein sequence ID" value="QGZ41035.1"/>
    <property type="molecule type" value="Genomic_DNA"/>
</dbReference>
<accession>A0ABX6FVD7</accession>
<gene>
    <name evidence="1" type="ORF">GO485_19485</name>
</gene>
<organism evidence="1 2">
    <name type="scientific">Pseudoduganella flava</name>
    <dbReference type="NCBI Taxonomy" id="871742"/>
    <lineage>
        <taxon>Bacteria</taxon>
        <taxon>Pseudomonadati</taxon>
        <taxon>Pseudomonadota</taxon>
        <taxon>Betaproteobacteria</taxon>
        <taxon>Burkholderiales</taxon>
        <taxon>Oxalobacteraceae</taxon>
        <taxon>Telluria group</taxon>
        <taxon>Pseudoduganella</taxon>
    </lineage>
</organism>
<proteinExistence type="predicted"/>
<name>A0ABX6FVD7_9BURK</name>
<evidence type="ECO:0000313" key="1">
    <source>
        <dbReference type="EMBL" id="QGZ41035.1"/>
    </source>
</evidence>
<protein>
    <submittedName>
        <fullName evidence="1">Nif11 family protein</fullName>
    </submittedName>
</protein>
<keyword evidence="2" id="KW-1185">Reference proteome</keyword>
<evidence type="ECO:0000313" key="2">
    <source>
        <dbReference type="Proteomes" id="UP000437862"/>
    </source>
</evidence>